<dbReference type="EMBL" id="RRYP01000483">
    <property type="protein sequence ID" value="TNV87357.1"/>
    <property type="molecule type" value="Genomic_DNA"/>
</dbReference>
<protein>
    <recommendedName>
        <fullName evidence="2">KATNIP domain-containing protein</fullName>
    </recommendedName>
</protein>
<comment type="caution">
    <text evidence="3">The sequence shown here is derived from an EMBL/GenBank/DDBJ whole genome shotgun (WGS) entry which is preliminary data.</text>
</comment>
<evidence type="ECO:0000256" key="1">
    <source>
        <dbReference type="SAM" id="MobiDB-lite"/>
    </source>
</evidence>
<feature type="region of interest" description="Disordered" evidence="1">
    <location>
        <begin position="691"/>
        <end position="710"/>
    </location>
</feature>
<feature type="region of interest" description="Disordered" evidence="1">
    <location>
        <begin position="184"/>
        <end position="217"/>
    </location>
</feature>
<feature type="compositionally biased region" description="Basic and acidic residues" evidence="1">
    <location>
        <begin position="200"/>
        <end position="217"/>
    </location>
</feature>
<proteinExistence type="predicted"/>
<feature type="region of interest" description="Disordered" evidence="1">
    <location>
        <begin position="1"/>
        <end position="147"/>
    </location>
</feature>
<feature type="region of interest" description="Disordered" evidence="1">
    <location>
        <begin position="741"/>
        <end position="764"/>
    </location>
</feature>
<feature type="domain" description="KATNIP" evidence="2">
    <location>
        <begin position="992"/>
        <end position="1145"/>
    </location>
</feature>
<evidence type="ECO:0000259" key="2">
    <source>
        <dbReference type="Pfam" id="PF14652"/>
    </source>
</evidence>
<dbReference type="InterPro" id="IPR026704">
    <property type="entry name" value="KATNIP"/>
</dbReference>
<reference evidence="3" key="1">
    <citation type="submission" date="2019-06" db="EMBL/GenBank/DDBJ databases">
        <authorList>
            <person name="Zheng W."/>
        </authorList>
    </citation>
    <scope>NUCLEOTIDE SEQUENCE</scope>
    <source>
        <strain evidence="3">QDHG01</strain>
    </source>
</reference>
<sequence length="1698" mass="191133">MEMLRGASQGDSNSQQRVRRMWKNPASQERQGAKNEETKAPSQASIRAEGGGHHPKYHNPFDMRAVKPTSSGGLGNPSTQAREGSKGPRKKWGAHDNTAPQKTAQQIDEDYSDSFEEPNQDPVSDKDSLEEDNDAREDIEEKDDIEQFLRTATHQDIAELKNSLSNFGIAQLKQGAVAISKAKKEDEEDYIEEEFEDNIDSDHSRGSSGSEKARQLDLQKKVQQSHQQVLISKINKNQNTQRNMNLNPYEASGSYHQFNNFASSQITNQLQPSYSSASVLMKNDDAKSKYSGLPPASQIMDTPKQPNDFMKKPINTNPFRRPFSQNVPMRKDIQKPTIQQTEPITAQSIKEVEIEDERKSSQKKSPPKSLQKSQSQVVPINAILSKIEKLEDWQKEKLLEILDNFDLGALTTLSSAKKSDENLNLKFLSPTPQSQVSTKGNLAPRTIGYGIPEGKYELIIRILKTYGNPHICGLTELELFNTLGQKVQLVPASLSVRNLGQGPKNSLTKLLDGHKLTNEERHMWIGYLPMQPKNLEIVIQLSQEVQLGGLKIWNYNKSAIDCTKGVKEVQILTAQFNPKSKIDEQTIKWTGTIERGRGQINTEYGTTIKLVEDVNIPKEAKPKVVEPQAPKKDTIQQEDVQPIRQMESGDIRSYQSESILSAKPDTKSQAPIWLPTERSKASIPVQVLNDDTSDKQQASNLQSERPPAQRTYDLLGKNYVQPFASKEIVSPSAAGLPQAFKNQGRAHTKSTLESGGASKAQPNSRLQLQETNDAIKQAVSKVNDMITGINQTAAVAPEKRDLRLNVEDSLDNLDLFKATNLGRLLQGNINEADKIKENAMKTIEKKNQSRGQWGMSPGQRDSQMSSSKHKGGAHVLVKNPFPEQLMGTKSSVSSKHDVGRKQMSLENTNNDLDILDQFLNPVSTKQGDKLALKIDPTLKKEVPHEDFGKRLFPAHSEVIHHKPLPATYEDKLSLFTHDFSIPNLPIGTKLEFNILTTWGDMNYVGLTGIEVFDGNGQPLKISEGQITACPPDINILPGYGGDPRTIDKLVDDHYFTNDDLHVWLTPFTAGDDHTITLDLGRETQVAMIRIWNYNKSRIHSYRGARLVQCELDGRTIFRGEIQKAPGNLNDPEACCEIILFTESDSILEKIDKNDWINEKIVQRGMDDTQKIIGSGQDIMPYLEERPMTATKKFNTAEIEDIQRHLRNQKPASLFDERPQTSAIITGDQQEGNEWNVVPQPMQQNNQKELSKMVRQMAGVKEPVGLKGRVIEIHITETWGDLFYVGLTGIEVYDSDGKQIQISVSKVTANPQDMNQMGGSGSDYRTLDKLFNGVNNTMDDHNMWLIPFNEGELHQIVIDLGKVHSIGSIRFYNYNKSEEDALRGTKQVTMWLDKKYITPRKGITLRKAPGLVHPLLNMGHDINLPISHCWSTDQIIPLQRPPRPLYLLQEYDIPHLPIGFTIKFNLYSTHGDFYYIGLNGIEVFDQNGMLLKVSQIIAEPQGVNKLEKMQGDVRVAGNLVNGKNQTYDETNMWLAPFKNTRSYSAVSGAQEAKVEQNDYRVPNYVCLIFDNPVAIAAIRLWNYAKTPARGVNEFEILIDDKQMYRGFVKAAPEKSEFGKAYNKDFSTVVLFTSEDKIVEKFKNNVHYDISKSQNVSLYNEKKVMNVGIAKPEKRMPQEFQGVYNELERPQTMAHSKLMY</sequence>
<feature type="compositionally biased region" description="Basic and acidic residues" evidence="1">
    <location>
        <begin position="350"/>
        <end position="360"/>
    </location>
</feature>
<name>A0A8J8P5A1_HALGN</name>
<dbReference type="PANTHER" id="PTHR21534:SF0">
    <property type="entry name" value="KATANIN-INTERACTING PROTEIN"/>
    <property type="match status" value="1"/>
</dbReference>
<dbReference type="Proteomes" id="UP000785679">
    <property type="component" value="Unassembled WGS sequence"/>
</dbReference>
<evidence type="ECO:0000313" key="4">
    <source>
        <dbReference type="Proteomes" id="UP000785679"/>
    </source>
</evidence>
<feature type="compositionally biased region" description="Polar residues" evidence="1">
    <location>
        <begin position="336"/>
        <end position="348"/>
    </location>
</feature>
<feature type="compositionally biased region" description="Polar residues" evidence="1">
    <location>
        <begin position="68"/>
        <end position="82"/>
    </location>
</feature>
<feature type="compositionally biased region" description="Acidic residues" evidence="1">
    <location>
        <begin position="107"/>
        <end position="119"/>
    </location>
</feature>
<gene>
    <name evidence="3" type="ORF">FGO68_gene17117</name>
</gene>
<dbReference type="InterPro" id="IPR027859">
    <property type="entry name" value="KATNIP_dom"/>
</dbReference>
<feature type="region of interest" description="Disordered" evidence="1">
    <location>
        <begin position="846"/>
        <end position="868"/>
    </location>
</feature>
<dbReference type="Pfam" id="PF14652">
    <property type="entry name" value="DUF4457"/>
    <property type="match status" value="3"/>
</dbReference>
<keyword evidence="4" id="KW-1185">Reference proteome</keyword>
<dbReference type="PANTHER" id="PTHR21534">
    <property type="entry name" value="KATANIN-INTERACTING PROTEIN"/>
    <property type="match status" value="1"/>
</dbReference>
<feature type="compositionally biased region" description="Acidic residues" evidence="1">
    <location>
        <begin position="128"/>
        <end position="146"/>
    </location>
</feature>
<feature type="domain" description="KATNIP" evidence="2">
    <location>
        <begin position="1272"/>
        <end position="1609"/>
    </location>
</feature>
<feature type="region of interest" description="Disordered" evidence="1">
    <location>
        <begin position="334"/>
        <end position="375"/>
    </location>
</feature>
<dbReference type="OrthoDB" id="304622at2759"/>
<organism evidence="3 4">
    <name type="scientific">Halteria grandinella</name>
    <dbReference type="NCBI Taxonomy" id="5974"/>
    <lineage>
        <taxon>Eukaryota</taxon>
        <taxon>Sar</taxon>
        <taxon>Alveolata</taxon>
        <taxon>Ciliophora</taxon>
        <taxon>Intramacronucleata</taxon>
        <taxon>Spirotrichea</taxon>
        <taxon>Stichotrichia</taxon>
        <taxon>Sporadotrichida</taxon>
        <taxon>Halteriidae</taxon>
        <taxon>Halteria</taxon>
    </lineage>
</organism>
<feature type="compositionally biased region" description="Acidic residues" evidence="1">
    <location>
        <begin position="186"/>
        <end position="199"/>
    </location>
</feature>
<evidence type="ECO:0000313" key="3">
    <source>
        <dbReference type="EMBL" id="TNV87357.1"/>
    </source>
</evidence>
<feature type="domain" description="KATNIP" evidence="2">
    <location>
        <begin position="460"/>
        <end position="621"/>
    </location>
</feature>
<accession>A0A8J8P5A1</accession>